<comment type="catalytic activity">
    <reaction evidence="6">
        <text>Exonucleolytic cleavage in the 3'- to 5'-direction to yield nucleoside 5'-phosphates.</text>
        <dbReference type="EC" id="3.1.13.1"/>
    </reaction>
</comment>
<keyword evidence="1 6" id="KW-0963">Cytoplasm</keyword>
<dbReference type="EMBL" id="CP042239">
    <property type="protein sequence ID" value="QDX25950.1"/>
    <property type="molecule type" value="Genomic_DNA"/>
</dbReference>
<dbReference type="Proteomes" id="UP000318055">
    <property type="component" value="Chromosome"/>
</dbReference>
<evidence type="ECO:0000256" key="5">
    <source>
        <dbReference type="ARBA" id="ARBA00022884"/>
    </source>
</evidence>
<dbReference type="Pfam" id="PF00575">
    <property type="entry name" value="S1"/>
    <property type="match status" value="1"/>
</dbReference>
<evidence type="ECO:0000313" key="10">
    <source>
        <dbReference type="Proteomes" id="UP000318055"/>
    </source>
</evidence>
<keyword evidence="10" id="KW-1185">Reference proteome</keyword>
<dbReference type="AlphaFoldDB" id="A0A518REP8"/>
<evidence type="ECO:0000256" key="2">
    <source>
        <dbReference type="ARBA" id="ARBA00022722"/>
    </source>
</evidence>
<keyword evidence="4 6" id="KW-0269">Exonuclease</keyword>
<gene>
    <name evidence="6" type="primary">rnr</name>
    <name evidence="9" type="ORF">FPZ54_07885</name>
</gene>
<keyword evidence="3 6" id="KW-0378">Hydrolase</keyword>
<evidence type="ECO:0000256" key="3">
    <source>
        <dbReference type="ARBA" id="ARBA00022801"/>
    </source>
</evidence>
<dbReference type="InterPro" id="IPR012340">
    <property type="entry name" value="NA-bd_OB-fold"/>
</dbReference>
<dbReference type="InterPro" id="IPR003029">
    <property type="entry name" value="S1_domain"/>
</dbReference>
<comment type="function">
    <text evidence="6">3'-5' exoribonuclease that releases 5'-nucleoside monophosphates and is involved in maturation of structured RNAs.</text>
</comment>
<dbReference type="KEGG" id="ssua:FPZ54_07885"/>
<dbReference type="CDD" id="cd04471">
    <property type="entry name" value="S1_RNase_R"/>
    <property type="match status" value="1"/>
</dbReference>
<name>A0A518REP8_9SPHN</name>
<dbReference type="Pfam" id="PF17876">
    <property type="entry name" value="CSD2"/>
    <property type="match status" value="1"/>
</dbReference>
<reference evidence="9 10" key="1">
    <citation type="submission" date="2019-07" db="EMBL/GenBank/DDBJ databases">
        <title>Sphingomonas alkalisoli sp. nov., isolated from rhizosphere soil of Suaedae salsa.</title>
        <authorList>
            <person name="Zhang H."/>
            <person name="Xu L."/>
            <person name="Zhang J.-X."/>
            <person name="Sun J.-Q."/>
        </authorList>
    </citation>
    <scope>NUCLEOTIDE SEQUENCE [LARGE SCALE GENOMIC DNA]</scope>
    <source>
        <strain evidence="9 10">XS-10</strain>
    </source>
</reference>
<feature type="compositionally biased region" description="Basic residues" evidence="7">
    <location>
        <begin position="741"/>
        <end position="755"/>
    </location>
</feature>
<accession>A0A518REP8</accession>
<evidence type="ECO:0000256" key="7">
    <source>
        <dbReference type="SAM" id="MobiDB-lite"/>
    </source>
</evidence>
<keyword evidence="2 6" id="KW-0540">Nuclease</keyword>
<dbReference type="RefSeq" id="WP_145846240.1">
    <property type="nucleotide sequence ID" value="NZ_CP042239.1"/>
</dbReference>
<dbReference type="GO" id="GO:0003723">
    <property type="term" value="F:RNA binding"/>
    <property type="evidence" value="ECO:0007669"/>
    <property type="project" value="UniProtKB-UniRule"/>
</dbReference>
<comment type="similarity">
    <text evidence="6">Belongs to the RNR ribonuclease family. RNase R subfamily.</text>
</comment>
<dbReference type="GO" id="GO:0006402">
    <property type="term" value="P:mRNA catabolic process"/>
    <property type="evidence" value="ECO:0007669"/>
    <property type="project" value="TreeGrafter"/>
</dbReference>
<dbReference type="InterPro" id="IPR040476">
    <property type="entry name" value="CSD2"/>
</dbReference>
<evidence type="ECO:0000256" key="6">
    <source>
        <dbReference type="HAMAP-Rule" id="MF_01895"/>
    </source>
</evidence>
<comment type="subcellular location">
    <subcellularLocation>
        <location evidence="6">Cytoplasm</location>
    </subcellularLocation>
</comment>
<protein>
    <recommendedName>
        <fullName evidence="6">Ribonuclease R</fullName>
        <shortName evidence="6">RNase R</shortName>
        <ecNumber evidence="6">3.1.13.1</ecNumber>
    </recommendedName>
</protein>
<evidence type="ECO:0000259" key="8">
    <source>
        <dbReference type="PROSITE" id="PS50126"/>
    </source>
</evidence>
<dbReference type="PANTHER" id="PTHR23355:SF9">
    <property type="entry name" value="DIS3-LIKE EXONUCLEASE 2"/>
    <property type="match status" value="1"/>
</dbReference>
<dbReference type="InterPro" id="IPR011805">
    <property type="entry name" value="RNase_R"/>
</dbReference>
<dbReference type="InterPro" id="IPR022966">
    <property type="entry name" value="RNase_II/R_CS"/>
</dbReference>
<dbReference type="InterPro" id="IPR050180">
    <property type="entry name" value="RNR_Ribonuclease"/>
</dbReference>
<dbReference type="GO" id="GO:0008859">
    <property type="term" value="F:exoribonuclease II activity"/>
    <property type="evidence" value="ECO:0007669"/>
    <property type="project" value="UniProtKB-UniRule"/>
</dbReference>
<keyword evidence="5 6" id="KW-0694">RNA-binding</keyword>
<dbReference type="Pfam" id="PF00773">
    <property type="entry name" value="RNB"/>
    <property type="match status" value="1"/>
</dbReference>
<proteinExistence type="inferred from homology"/>
<evidence type="ECO:0000256" key="4">
    <source>
        <dbReference type="ARBA" id="ARBA00022839"/>
    </source>
</evidence>
<dbReference type="HAMAP" id="MF_01895">
    <property type="entry name" value="RNase_R"/>
    <property type="match status" value="1"/>
</dbReference>
<feature type="compositionally biased region" description="Low complexity" evidence="7">
    <location>
        <begin position="391"/>
        <end position="401"/>
    </location>
</feature>
<sequence length="766" mass="84055">MPTRQQIIDFITSSDKPAGKREIARAFGLSGQEKIALKALLKDMADEGLVDTAPGRAFHKMGGVPKVTVLRIVEADGDTVWAVPERWEAEGIPVPRLRVRERRGPGGALGVGDRILARTEEAGKGWIAHPMKKLAKGDEAILGVVKEEGGRLYLQGLEKKERASPVISERNGAEPGDLVMADISGRGSRTFAKVTEILGDPFAPRSFSLIAIHKHEIPNVFSEELLAEAERVAKQPLGEGRENLTDLPIVAIDPADARDHDDAVWATPDDDPANKGGWKAIVAIADVSFYVRPGSLLDREARKRGNSVYFPDRVVPMLPEVLSADVCSLKQGVERAALACHMRISADGEIRDWRFSRAVVKLAANIAYEDAQATIDEKPLPFRGGVGGGASPPDDAADALPHPNPFPEGEGLRKILQPLWDCWAALNKARAKREPLDLDLPERRIVLDEKGRILSVAPRERLDAHKLIEDYMIAANVAAAKALEKKKAPVMYRIHEPPSREKLVALKEYLKTLDVEFALGQVIRPKTFNHVIARTKEADFHAEVMTQVLRTQTQAYYGPQNAGHFGLSLGSYAHFTSPIRRYADLVVHRALTEAFKLGPGGELPSDKDMERTGELISKLERRAMEAERDTIDRYVAAYLASHVGEVLEARITGVQNFGFFATVEGIGGDGLVPVRDLGREYFRYDEAAQRLVGEETGEEFALGQRLKLRLAEANPVSGALRFELPDGKGSGSGPGGDGDRRRKGGPPRPLHRRGRPANIRHQGKKR</sequence>
<organism evidence="9 10">
    <name type="scientific">Sphingomonas suaedae</name>
    <dbReference type="NCBI Taxonomy" id="2599297"/>
    <lineage>
        <taxon>Bacteria</taxon>
        <taxon>Pseudomonadati</taxon>
        <taxon>Pseudomonadota</taxon>
        <taxon>Alphaproteobacteria</taxon>
        <taxon>Sphingomonadales</taxon>
        <taxon>Sphingomonadaceae</taxon>
        <taxon>Sphingomonas</taxon>
    </lineage>
</organism>
<dbReference type="GO" id="GO:0005829">
    <property type="term" value="C:cytosol"/>
    <property type="evidence" value="ECO:0007669"/>
    <property type="project" value="TreeGrafter"/>
</dbReference>
<dbReference type="PROSITE" id="PS50126">
    <property type="entry name" value="S1"/>
    <property type="match status" value="1"/>
</dbReference>
<dbReference type="PROSITE" id="PS01175">
    <property type="entry name" value="RIBONUCLEASE_II"/>
    <property type="match status" value="1"/>
</dbReference>
<feature type="region of interest" description="Disordered" evidence="7">
    <location>
        <begin position="720"/>
        <end position="766"/>
    </location>
</feature>
<dbReference type="SMART" id="SM00316">
    <property type="entry name" value="S1"/>
    <property type="match status" value="1"/>
</dbReference>
<evidence type="ECO:0000256" key="1">
    <source>
        <dbReference type="ARBA" id="ARBA00022490"/>
    </source>
</evidence>
<evidence type="ECO:0000313" key="9">
    <source>
        <dbReference type="EMBL" id="QDX25950.1"/>
    </source>
</evidence>
<feature type="domain" description="S1 motif" evidence="8">
    <location>
        <begin position="644"/>
        <end position="725"/>
    </location>
</feature>
<dbReference type="SMART" id="SM00955">
    <property type="entry name" value="RNB"/>
    <property type="match status" value="1"/>
</dbReference>
<dbReference type="Gene3D" id="2.40.50.140">
    <property type="entry name" value="Nucleic acid-binding proteins"/>
    <property type="match status" value="1"/>
</dbReference>
<dbReference type="InterPro" id="IPR001900">
    <property type="entry name" value="RNase_II/R"/>
</dbReference>
<dbReference type="OrthoDB" id="9764149at2"/>
<feature type="region of interest" description="Disordered" evidence="7">
    <location>
        <begin position="379"/>
        <end position="404"/>
    </location>
</feature>
<dbReference type="PANTHER" id="PTHR23355">
    <property type="entry name" value="RIBONUCLEASE"/>
    <property type="match status" value="1"/>
</dbReference>
<dbReference type="EC" id="3.1.13.1" evidence="6"/>
<dbReference type="SUPFAM" id="SSF50249">
    <property type="entry name" value="Nucleic acid-binding proteins"/>
    <property type="match status" value="2"/>
</dbReference>